<dbReference type="Proteomes" id="UP001381693">
    <property type="component" value="Unassembled WGS sequence"/>
</dbReference>
<reference evidence="2 3" key="1">
    <citation type="submission" date="2023-11" db="EMBL/GenBank/DDBJ databases">
        <title>Halocaridina rubra genome assembly.</title>
        <authorList>
            <person name="Smith C."/>
        </authorList>
    </citation>
    <scope>NUCLEOTIDE SEQUENCE [LARGE SCALE GENOMIC DNA]</scope>
    <source>
        <strain evidence="2">EP-1</strain>
        <tissue evidence="2">Whole</tissue>
    </source>
</reference>
<dbReference type="EMBL" id="JAXCGZ010013764">
    <property type="protein sequence ID" value="KAK7071981.1"/>
    <property type="molecule type" value="Genomic_DNA"/>
</dbReference>
<evidence type="ECO:0000313" key="3">
    <source>
        <dbReference type="Proteomes" id="UP001381693"/>
    </source>
</evidence>
<organism evidence="2 3">
    <name type="scientific">Halocaridina rubra</name>
    <name type="common">Hawaiian red shrimp</name>
    <dbReference type="NCBI Taxonomy" id="373956"/>
    <lineage>
        <taxon>Eukaryota</taxon>
        <taxon>Metazoa</taxon>
        <taxon>Ecdysozoa</taxon>
        <taxon>Arthropoda</taxon>
        <taxon>Crustacea</taxon>
        <taxon>Multicrustacea</taxon>
        <taxon>Malacostraca</taxon>
        <taxon>Eumalacostraca</taxon>
        <taxon>Eucarida</taxon>
        <taxon>Decapoda</taxon>
        <taxon>Pleocyemata</taxon>
        <taxon>Caridea</taxon>
        <taxon>Atyoidea</taxon>
        <taxon>Atyidae</taxon>
        <taxon>Halocaridina</taxon>
    </lineage>
</organism>
<proteinExistence type="predicted"/>
<feature type="region of interest" description="Disordered" evidence="1">
    <location>
        <begin position="28"/>
        <end position="47"/>
    </location>
</feature>
<feature type="non-terminal residue" evidence="2">
    <location>
        <position position="1"/>
    </location>
</feature>
<dbReference type="AlphaFoldDB" id="A0AAN8WX09"/>
<keyword evidence="3" id="KW-1185">Reference proteome</keyword>
<comment type="caution">
    <text evidence="2">The sequence shown here is derived from an EMBL/GenBank/DDBJ whole genome shotgun (WGS) entry which is preliminary data.</text>
</comment>
<accession>A0AAN8WX09</accession>
<sequence>CILQIQVSINNFLFSNAILVPFKSFPRGSTSPTMKNPPPPTKKLLPHLPGTVLRVSPEGGASFIRAGAS</sequence>
<gene>
    <name evidence="2" type="ORF">SK128_022550</name>
</gene>
<feature type="non-terminal residue" evidence="2">
    <location>
        <position position="69"/>
    </location>
</feature>
<name>A0AAN8WX09_HALRR</name>
<evidence type="ECO:0000313" key="2">
    <source>
        <dbReference type="EMBL" id="KAK7071981.1"/>
    </source>
</evidence>
<protein>
    <submittedName>
        <fullName evidence="2">Uncharacterized protein</fullName>
    </submittedName>
</protein>
<evidence type="ECO:0000256" key="1">
    <source>
        <dbReference type="SAM" id="MobiDB-lite"/>
    </source>
</evidence>